<keyword evidence="1" id="KW-0472">Membrane</keyword>
<reference evidence="2 3" key="1">
    <citation type="journal article" date="2014" name="Microbiology">
        <title>Unravelling the complete genome sequence of Advenella mimigardefordensis strain DPN7T and novel insights in the catabolism of the xenobiotic polythioester precursor 3,3'-dithiodipropionate.</title>
        <authorList>
            <person name="Wubbeler J.H."/>
            <person name="Hiessl S."/>
            <person name="Schuldes J."/>
            <person name="Thurmer A."/>
            <person name="Daniel R."/>
            <person name="Steinbuchel A."/>
        </authorList>
    </citation>
    <scope>NUCLEOTIDE SEQUENCE [LARGE SCALE GENOMIC DNA]</scope>
    <source>
        <strain evidence="3">DSM 17166 / LMG 22922 / DPN7</strain>
    </source>
</reference>
<dbReference type="HOGENOM" id="CLU_536028_0_0_4"/>
<feature type="transmembrane region" description="Helical" evidence="1">
    <location>
        <begin position="412"/>
        <end position="435"/>
    </location>
</feature>
<keyword evidence="1" id="KW-1133">Transmembrane helix</keyword>
<name>W0PET2_ADVMD</name>
<dbReference type="PATRIC" id="fig|1247726.3.peg.3793"/>
<dbReference type="Proteomes" id="UP000019095">
    <property type="component" value="Chromosome"/>
</dbReference>
<dbReference type="eggNOG" id="ENOG5030CK3">
    <property type="taxonomic scope" value="Bacteria"/>
</dbReference>
<feature type="transmembrane region" description="Helical" evidence="1">
    <location>
        <begin position="351"/>
        <end position="374"/>
    </location>
</feature>
<dbReference type="EMBL" id="CP003915">
    <property type="protein sequence ID" value="AHG65489.1"/>
    <property type="molecule type" value="Genomic_DNA"/>
</dbReference>
<evidence type="ECO:0000313" key="3">
    <source>
        <dbReference type="Proteomes" id="UP000019095"/>
    </source>
</evidence>
<proteinExistence type="predicted"/>
<organism evidence="2 3">
    <name type="scientific">Advenella mimigardefordensis (strain DSM 17166 / LMG 22922 / DPN7)</name>
    <dbReference type="NCBI Taxonomy" id="1247726"/>
    <lineage>
        <taxon>Bacteria</taxon>
        <taxon>Pseudomonadati</taxon>
        <taxon>Pseudomonadota</taxon>
        <taxon>Betaproteobacteria</taxon>
        <taxon>Burkholderiales</taxon>
        <taxon>Alcaligenaceae</taxon>
    </lineage>
</organism>
<keyword evidence="3" id="KW-1185">Reference proteome</keyword>
<keyword evidence="1" id="KW-0812">Transmembrane</keyword>
<feature type="transmembrane region" description="Helical" evidence="1">
    <location>
        <begin position="324"/>
        <end position="345"/>
    </location>
</feature>
<dbReference type="RefSeq" id="WP_025374175.1">
    <property type="nucleotide sequence ID" value="NZ_CP003915.1"/>
</dbReference>
<dbReference type="AlphaFoldDB" id="W0PET2"/>
<accession>W0PET2</accession>
<gene>
    <name evidence="2" type="ORF">MIM_c34290</name>
</gene>
<protein>
    <submittedName>
        <fullName evidence="2">Putative membrane protein</fullName>
    </submittedName>
</protein>
<dbReference type="STRING" id="1247726.MIM_c34290"/>
<dbReference type="OrthoDB" id="9178739at2"/>
<dbReference type="KEGG" id="amim:MIM_c34290"/>
<evidence type="ECO:0000256" key="1">
    <source>
        <dbReference type="SAM" id="Phobius"/>
    </source>
</evidence>
<sequence length="484" mass="52771">MSAVPLAELLDSLNFGGAFIRESENDVSASGLSADMAMAVITMCQELAWDFDLFDSAGTEWGDSILQPDFAPYRLRISKPPSGEDRLVLLTNTGLAEWLKVGHAAINWQVARLTQPIVTMARLLQPWGEPQAYQPSSSIKSPRSLVREYGVERFAPEDIRPWLLREETSVSNGDAAAKVWISVSMGALVNSLADEINPTTQQLKFKGPPKLTITLPIGHDGLADEIGIKYFNDLQRAVRWVFENEREAELRHGLMANDIARSVGGNGDNFHYFLEGISASLDGAKAAYQVSLSELGRDTLKILAELRKAVTEETAKVADATRQLVTSVAGALAISLGLIAARVNAAASNELIVAVMVVVVAYVGVVIYSGYGFIQLQRQLRKDWQPRLYRFLPLSEYESMVSRPVAKAERTFFVVALGGVLGVVVLTLAVVFGRWNAFTNTSNVISLPPHMVCDLENMSDKSSAVGTDVLQLSAPEPTNCEGKE</sequence>
<evidence type="ECO:0000313" key="2">
    <source>
        <dbReference type="EMBL" id="AHG65489.1"/>
    </source>
</evidence>